<dbReference type="PANTHER" id="PTHR35007:SF2">
    <property type="entry name" value="PILUS ASSEMBLE PROTEIN"/>
    <property type="match status" value="1"/>
</dbReference>
<evidence type="ECO:0000256" key="2">
    <source>
        <dbReference type="ARBA" id="ARBA00022475"/>
    </source>
</evidence>
<gene>
    <name evidence="8" type="ORF">E5161_14490</name>
</gene>
<protein>
    <submittedName>
        <fullName evidence="8">Type II secretion system protein</fullName>
    </submittedName>
</protein>
<evidence type="ECO:0000256" key="3">
    <source>
        <dbReference type="ARBA" id="ARBA00022692"/>
    </source>
</evidence>
<evidence type="ECO:0000256" key="5">
    <source>
        <dbReference type="ARBA" id="ARBA00023136"/>
    </source>
</evidence>
<accession>A0A4U0FCC8</accession>
<proteinExistence type="predicted"/>
<evidence type="ECO:0000256" key="4">
    <source>
        <dbReference type="ARBA" id="ARBA00022989"/>
    </source>
</evidence>
<evidence type="ECO:0000313" key="9">
    <source>
        <dbReference type="Proteomes" id="UP000309673"/>
    </source>
</evidence>
<dbReference type="PANTHER" id="PTHR35007">
    <property type="entry name" value="INTEGRAL MEMBRANE PROTEIN-RELATED"/>
    <property type="match status" value="1"/>
</dbReference>
<dbReference type="EMBL" id="SUPK01000007">
    <property type="protein sequence ID" value="TJY40922.1"/>
    <property type="molecule type" value="Genomic_DNA"/>
</dbReference>
<evidence type="ECO:0000313" key="8">
    <source>
        <dbReference type="EMBL" id="TJY40922.1"/>
    </source>
</evidence>
<name>A0A4U0FCC8_9BACL</name>
<feature type="transmembrane region" description="Helical" evidence="6">
    <location>
        <begin position="109"/>
        <end position="128"/>
    </location>
</feature>
<evidence type="ECO:0000256" key="6">
    <source>
        <dbReference type="SAM" id="Phobius"/>
    </source>
</evidence>
<feature type="domain" description="Type II secretion system protein GspF" evidence="7">
    <location>
        <begin position="174"/>
        <end position="303"/>
    </location>
</feature>
<comment type="subcellular location">
    <subcellularLocation>
        <location evidence="1">Cell membrane</location>
        <topology evidence="1">Multi-pass membrane protein</topology>
    </subcellularLocation>
</comment>
<comment type="caution">
    <text evidence="8">The sequence shown here is derived from an EMBL/GenBank/DDBJ whole genome shotgun (WGS) entry which is preliminary data.</text>
</comment>
<dbReference type="AlphaFoldDB" id="A0A4U0FCC8"/>
<evidence type="ECO:0000256" key="1">
    <source>
        <dbReference type="ARBA" id="ARBA00004651"/>
    </source>
</evidence>
<dbReference type="GO" id="GO:0005886">
    <property type="term" value="C:plasma membrane"/>
    <property type="evidence" value="ECO:0007669"/>
    <property type="project" value="UniProtKB-SubCell"/>
</dbReference>
<dbReference type="OrthoDB" id="9793966at2"/>
<keyword evidence="3 6" id="KW-0812">Transmembrane</keyword>
<dbReference type="InterPro" id="IPR018076">
    <property type="entry name" value="T2SS_GspF_dom"/>
</dbReference>
<sequence length="311" mass="34769">MDRAGRLPLVVGGLLLVDGTHYGYRGVTAMGCGILCFFLLSVYACFGLRSFRRKGGKRSRAGFAWHDPIAELLRWRGVYDRLLPLLHRPRIALVILEGGECPPERLMRWTAEGVAMAYGGLFLCWMLAFVSGNLTAALFGTVIASCIPFLRAKELQRELTQRKEAILLELPILLSRLLVMVNAGENVRRALHRIVEAQLPRGRCILYEELRAALAAMQRGESMHLAMEQFGRRCAVPEVKLFATLLLMNAKRGGEEFVPVLRDLTRQMWEKRKSAARTLGEQASSRLAFPLAIVFLIIVSLVAAPTVMMMS</sequence>
<keyword evidence="9" id="KW-1185">Reference proteome</keyword>
<feature type="transmembrane region" description="Helical" evidence="6">
    <location>
        <begin position="22"/>
        <end position="48"/>
    </location>
</feature>
<keyword evidence="4 6" id="KW-1133">Transmembrane helix</keyword>
<feature type="transmembrane region" description="Helical" evidence="6">
    <location>
        <begin position="287"/>
        <end position="308"/>
    </location>
</feature>
<organism evidence="8 9">
    <name type="scientific">Cohnella pontilimi</name>
    <dbReference type="NCBI Taxonomy" id="2564100"/>
    <lineage>
        <taxon>Bacteria</taxon>
        <taxon>Bacillati</taxon>
        <taxon>Bacillota</taxon>
        <taxon>Bacilli</taxon>
        <taxon>Bacillales</taxon>
        <taxon>Paenibacillaceae</taxon>
        <taxon>Cohnella</taxon>
    </lineage>
</organism>
<dbReference type="Pfam" id="PF00482">
    <property type="entry name" value="T2SSF"/>
    <property type="match status" value="1"/>
</dbReference>
<keyword evidence="5 6" id="KW-0472">Membrane</keyword>
<evidence type="ECO:0000259" key="7">
    <source>
        <dbReference type="Pfam" id="PF00482"/>
    </source>
</evidence>
<feature type="transmembrane region" description="Helical" evidence="6">
    <location>
        <begin position="134"/>
        <end position="152"/>
    </location>
</feature>
<keyword evidence="2" id="KW-1003">Cell membrane</keyword>
<reference evidence="8 9" key="1">
    <citation type="submission" date="2019-04" db="EMBL/GenBank/DDBJ databases">
        <title>Cohnella sp. nov., isolated from soil.</title>
        <authorList>
            <person name="Kim W."/>
        </authorList>
    </citation>
    <scope>NUCLEOTIDE SEQUENCE [LARGE SCALE GENOMIC DNA]</scope>
    <source>
        <strain evidence="8 9">CAU 1483</strain>
    </source>
</reference>
<dbReference type="Proteomes" id="UP000309673">
    <property type="component" value="Unassembled WGS sequence"/>
</dbReference>